<dbReference type="GO" id="GO:0005743">
    <property type="term" value="C:mitochondrial inner membrane"/>
    <property type="evidence" value="ECO:0007669"/>
    <property type="project" value="TreeGrafter"/>
</dbReference>
<dbReference type="Proteomes" id="UP001139887">
    <property type="component" value="Unassembled WGS sequence"/>
</dbReference>
<proteinExistence type="predicted"/>
<name>A0A9W8I602_9FUNG</name>
<feature type="compositionally biased region" description="Basic and acidic residues" evidence="1">
    <location>
        <begin position="30"/>
        <end position="51"/>
    </location>
</feature>
<dbReference type="EMBL" id="JANBUW010000140">
    <property type="protein sequence ID" value="KAJ2848708.1"/>
    <property type="molecule type" value="Genomic_DNA"/>
</dbReference>
<comment type="caution">
    <text evidence="2">The sequence shown here is derived from an EMBL/GenBank/DDBJ whole genome shotgun (WGS) entry which is preliminary data.</text>
</comment>
<sequence length="316" mass="35926">MFQLSFYKPRIVRNALLRTLYANRVAYSHKASEPANKKDNADKPDPSKSDPAKLPPRPEFNEDGEKIEYFGNTRFPKPRAKPRRTITPGDAVGQAVPAVKPTPQPLKDQLQQKWRDILSPEKNMEARAKIIHDIGHSYFQDIVDLRNNGDKLFEAPKQLIPSSRARFLPSLSGKTLLGNSCDLIDLCSGKTSLLSINFTKFSEKHTQSFIEPFEAAFGDQEGVQVVQLNIEENWAKAMVLQLCLPFVRRQIPKHRHERYLVHYGNVEDLRKSLGIANPLIGYVFLVDKKMRVRWYANGLAVMSEAQTMVALTKKIS</sequence>
<dbReference type="Pfam" id="PF05176">
    <property type="entry name" value="ATP-synt_10"/>
    <property type="match status" value="1"/>
</dbReference>
<dbReference type="PANTHER" id="PTHR28106:SF1">
    <property type="entry name" value="MITOCHONDRIAL ATPASE COMPLEX SUBUNIT ATP10"/>
    <property type="match status" value="1"/>
</dbReference>
<accession>A0A9W8I602</accession>
<feature type="compositionally biased region" description="Basic and acidic residues" evidence="1">
    <location>
        <begin position="59"/>
        <end position="68"/>
    </location>
</feature>
<dbReference type="OrthoDB" id="17089at2759"/>
<organism evidence="2 3">
    <name type="scientific">Coemansia brasiliensis</name>
    <dbReference type="NCBI Taxonomy" id="2650707"/>
    <lineage>
        <taxon>Eukaryota</taxon>
        <taxon>Fungi</taxon>
        <taxon>Fungi incertae sedis</taxon>
        <taxon>Zoopagomycota</taxon>
        <taxon>Kickxellomycotina</taxon>
        <taxon>Kickxellomycetes</taxon>
        <taxon>Kickxellales</taxon>
        <taxon>Kickxellaceae</taxon>
        <taxon>Coemansia</taxon>
    </lineage>
</organism>
<evidence type="ECO:0000256" key="1">
    <source>
        <dbReference type="SAM" id="MobiDB-lite"/>
    </source>
</evidence>
<reference evidence="2" key="1">
    <citation type="submission" date="2022-07" db="EMBL/GenBank/DDBJ databases">
        <title>Phylogenomic reconstructions and comparative analyses of Kickxellomycotina fungi.</title>
        <authorList>
            <person name="Reynolds N.K."/>
            <person name="Stajich J.E."/>
            <person name="Barry K."/>
            <person name="Grigoriev I.V."/>
            <person name="Crous P."/>
            <person name="Smith M.E."/>
        </authorList>
    </citation>
    <scope>NUCLEOTIDE SEQUENCE</scope>
    <source>
        <strain evidence="2">NRRL 1566</strain>
    </source>
</reference>
<keyword evidence="3" id="KW-1185">Reference proteome</keyword>
<dbReference type="GO" id="GO:0033615">
    <property type="term" value="P:mitochondrial proton-transporting ATP synthase complex assembly"/>
    <property type="evidence" value="ECO:0007669"/>
    <property type="project" value="TreeGrafter"/>
</dbReference>
<protein>
    <submittedName>
        <fullName evidence="2">Mitochondrial ATPase complex subunit atp10</fullName>
    </submittedName>
</protein>
<evidence type="ECO:0000313" key="2">
    <source>
        <dbReference type="EMBL" id="KAJ2848708.1"/>
    </source>
</evidence>
<feature type="region of interest" description="Disordered" evidence="1">
    <location>
        <begin position="29"/>
        <end position="108"/>
    </location>
</feature>
<evidence type="ECO:0000313" key="3">
    <source>
        <dbReference type="Proteomes" id="UP001139887"/>
    </source>
</evidence>
<dbReference type="PANTHER" id="PTHR28106">
    <property type="entry name" value="MITOCHONDRIAL ATPASE COMPLEX SUBUNIT ATP10"/>
    <property type="match status" value="1"/>
</dbReference>
<dbReference type="AlphaFoldDB" id="A0A9W8I602"/>
<gene>
    <name evidence="2" type="primary">ATP10</name>
    <name evidence="2" type="ORF">IWW36_003132</name>
</gene>
<dbReference type="InterPro" id="IPR007849">
    <property type="entry name" value="ATP10"/>
</dbReference>